<evidence type="ECO:0000256" key="2">
    <source>
        <dbReference type="ARBA" id="ARBA00022448"/>
    </source>
</evidence>
<dbReference type="EMBL" id="QYRN01000002">
    <property type="protein sequence ID" value="RIY02659.1"/>
    <property type="molecule type" value="Genomic_DNA"/>
</dbReference>
<dbReference type="SUPFAM" id="SSF52540">
    <property type="entry name" value="P-loop containing nucleoside triphosphate hydrolases"/>
    <property type="match status" value="1"/>
</dbReference>
<evidence type="ECO:0000259" key="5">
    <source>
        <dbReference type="PROSITE" id="PS50893"/>
    </source>
</evidence>
<dbReference type="GO" id="GO:0016887">
    <property type="term" value="F:ATP hydrolysis activity"/>
    <property type="evidence" value="ECO:0007669"/>
    <property type="project" value="InterPro"/>
</dbReference>
<evidence type="ECO:0000313" key="6">
    <source>
        <dbReference type="EMBL" id="RIY02659.1"/>
    </source>
</evidence>
<dbReference type="Pfam" id="PF00005">
    <property type="entry name" value="ABC_tran"/>
    <property type="match status" value="1"/>
</dbReference>
<evidence type="ECO:0000313" key="7">
    <source>
        <dbReference type="Proteomes" id="UP000265750"/>
    </source>
</evidence>
<evidence type="ECO:0000256" key="4">
    <source>
        <dbReference type="ARBA" id="ARBA00022840"/>
    </source>
</evidence>
<gene>
    <name evidence="6" type="ORF">D3218_04670</name>
</gene>
<dbReference type="RefSeq" id="WP_119538737.1">
    <property type="nucleotide sequence ID" value="NZ_QYRN01000002.1"/>
</dbReference>
<dbReference type="PANTHER" id="PTHR43776:SF5">
    <property type="entry name" value="ATPASE COMPONENT OF ABC-TYPE TRANSPORT SYSTEM"/>
    <property type="match status" value="1"/>
</dbReference>
<proteinExistence type="inferred from homology"/>
<dbReference type="InterPro" id="IPR003439">
    <property type="entry name" value="ABC_transporter-like_ATP-bd"/>
</dbReference>
<dbReference type="Gene3D" id="3.40.50.300">
    <property type="entry name" value="P-loop containing nucleotide triphosphate hydrolases"/>
    <property type="match status" value="1"/>
</dbReference>
<reference evidence="7" key="1">
    <citation type="submission" date="2018-09" db="EMBL/GenBank/DDBJ databases">
        <authorList>
            <person name="Tuo L."/>
        </authorList>
    </citation>
    <scope>NUCLEOTIDE SEQUENCE [LARGE SCALE GENOMIC DNA]</scope>
    <source>
        <strain evidence="7">M2BS4Y-1</strain>
    </source>
</reference>
<accession>A0A3A1WNK8</accession>
<dbReference type="InterPro" id="IPR017871">
    <property type="entry name" value="ABC_transporter-like_CS"/>
</dbReference>
<dbReference type="AlphaFoldDB" id="A0A3A1WNK8"/>
<dbReference type="InterPro" id="IPR003593">
    <property type="entry name" value="AAA+_ATPase"/>
</dbReference>
<comment type="caution">
    <text evidence="6">The sequence shown here is derived from an EMBL/GenBank/DDBJ whole genome shotgun (WGS) entry which is preliminary data.</text>
</comment>
<protein>
    <submittedName>
        <fullName evidence="6">ATP-binding cassette domain-containing protein</fullName>
    </submittedName>
</protein>
<dbReference type="PROSITE" id="PS00211">
    <property type="entry name" value="ABC_TRANSPORTER_1"/>
    <property type="match status" value="1"/>
</dbReference>
<feature type="domain" description="ABC transporter" evidence="5">
    <location>
        <begin position="2"/>
        <end position="198"/>
    </location>
</feature>
<keyword evidence="7" id="KW-1185">Reference proteome</keyword>
<sequence>MLEALALGHAYAPGVPALREVSIRVAPGEVVGLSGPSGIGKTTLGRLLAGRLRPQAGSVRLDGQPLPERGFRPVQYLAQHPVLDMNPRWRVARVLAEAGRPDPALAARLGIDPAWEGRYPHELSGGQLQRVSLVRALGPRTRFLVADEISAPLDAIAQADLWRLLLALCAERGLGILAISHDAALLARIASRRVTLGG</sequence>
<keyword evidence="3" id="KW-0547">Nucleotide-binding</keyword>
<dbReference type="OrthoDB" id="9784450at2"/>
<dbReference type="PROSITE" id="PS50893">
    <property type="entry name" value="ABC_TRANSPORTER_2"/>
    <property type="match status" value="1"/>
</dbReference>
<name>A0A3A1WNK8_9HYPH</name>
<evidence type="ECO:0000256" key="3">
    <source>
        <dbReference type="ARBA" id="ARBA00022741"/>
    </source>
</evidence>
<dbReference type="GO" id="GO:0005524">
    <property type="term" value="F:ATP binding"/>
    <property type="evidence" value="ECO:0007669"/>
    <property type="project" value="UniProtKB-KW"/>
</dbReference>
<dbReference type="SMART" id="SM00382">
    <property type="entry name" value="AAA"/>
    <property type="match status" value="1"/>
</dbReference>
<organism evidence="6 7">
    <name type="scientific">Aureimonas flava</name>
    <dbReference type="NCBI Taxonomy" id="2320271"/>
    <lineage>
        <taxon>Bacteria</taxon>
        <taxon>Pseudomonadati</taxon>
        <taxon>Pseudomonadota</taxon>
        <taxon>Alphaproteobacteria</taxon>
        <taxon>Hyphomicrobiales</taxon>
        <taxon>Aurantimonadaceae</taxon>
        <taxon>Aureimonas</taxon>
    </lineage>
</organism>
<evidence type="ECO:0000256" key="1">
    <source>
        <dbReference type="ARBA" id="ARBA00005417"/>
    </source>
</evidence>
<dbReference type="InterPro" id="IPR027417">
    <property type="entry name" value="P-loop_NTPase"/>
</dbReference>
<dbReference type="PANTHER" id="PTHR43776">
    <property type="entry name" value="TRANSPORT ATP-BINDING PROTEIN"/>
    <property type="match status" value="1"/>
</dbReference>
<dbReference type="Proteomes" id="UP000265750">
    <property type="component" value="Unassembled WGS sequence"/>
</dbReference>
<comment type="similarity">
    <text evidence="1">Belongs to the ABC transporter superfamily.</text>
</comment>
<dbReference type="GO" id="GO:0055085">
    <property type="term" value="P:transmembrane transport"/>
    <property type="evidence" value="ECO:0007669"/>
    <property type="project" value="UniProtKB-ARBA"/>
</dbReference>
<dbReference type="InterPro" id="IPR050319">
    <property type="entry name" value="ABC_transp_ATP-bind"/>
</dbReference>
<keyword evidence="2" id="KW-0813">Transport</keyword>
<keyword evidence="4 6" id="KW-0067">ATP-binding</keyword>